<keyword evidence="1" id="KW-0812">Transmembrane</keyword>
<feature type="transmembrane region" description="Helical" evidence="1">
    <location>
        <begin position="117"/>
        <end position="140"/>
    </location>
</feature>
<dbReference type="PANTHER" id="PTHR30336:SF4">
    <property type="entry name" value="ENVELOPE BIOGENESIS FACTOR ELYC"/>
    <property type="match status" value="1"/>
</dbReference>
<dbReference type="Gene3D" id="3.40.50.620">
    <property type="entry name" value="HUPs"/>
    <property type="match status" value="1"/>
</dbReference>
<feature type="transmembrane region" description="Helical" evidence="1">
    <location>
        <begin position="21"/>
        <end position="42"/>
    </location>
</feature>
<gene>
    <name evidence="3" type="ORF">A11Y_127082</name>
</gene>
<comment type="caution">
    <text evidence="3">The sequence shown here is derived from an EMBL/GenBank/DDBJ whole genome shotgun (WGS) entry which is preliminary data.</text>
</comment>
<evidence type="ECO:0000259" key="2">
    <source>
        <dbReference type="Pfam" id="PF02698"/>
    </source>
</evidence>
<organism evidence="3 4">
    <name type="scientific">Loigolactobacillus coryniformis subsp. coryniformis CECT 5711</name>
    <dbReference type="NCBI Taxonomy" id="1185325"/>
    <lineage>
        <taxon>Bacteria</taxon>
        <taxon>Bacillati</taxon>
        <taxon>Bacillota</taxon>
        <taxon>Bacilli</taxon>
        <taxon>Lactobacillales</taxon>
        <taxon>Lactobacillaceae</taxon>
        <taxon>Loigolactobacillus</taxon>
    </lineage>
</organism>
<dbReference type="InterPro" id="IPR051599">
    <property type="entry name" value="Cell_Envelope_Assoc"/>
</dbReference>
<evidence type="ECO:0000313" key="4">
    <source>
        <dbReference type="Proteomes" id="UP000007271"/>
    </source>
</evidence>
<name>J3JC71_9LACO</name>
<dbReference type="EMBL" id="AKFP01000011">
    <property type="protein sequence ID" value="EJN56354.1"/>
    <property type="molecule type" value="Genomic_DNA"/>
</dbReference>
<dbReference type="GO" id="GO:0043164">
    <property type="term" value="P:Gram-negative-bacterium-type cell wall biogenesis"/>
    <property type="evidence" value="ECO:0007669"/>
    <property type="project" value="TreeGrafter"/>
</dbReference>
<feature type="transmembrane region" description="Helical" evidence="1">
    <location>
        <begin position="288"/>
        <end position="309"/>
    </location>
</feature>
<dbReference type="Pfam" id="PF02698">
    <property type="entry name" value="DUF218"/>
    <property type="match status" value="1"/>
</dbReference>
<dbReference type="STRING" id="1185325.A11Y_127082"/>
<feature type="transmembrane region" description="Helical" evidence="1">
    <location>
        <begin position="54"/>
        <end position="77"/>
    </location>
</feature>
<protein>
    <submittedName>
        <fullName evidence="3">Hypothetical membrane protein, DUF218 family</fullName>
    </submittedName>
</protein>
<dbReference type="CDD" id="cd06259">
    <property type="entry name" value="YdcF-like"/>
    <property type="match status" value="1"/>
</dbReference>
<dbReference type="GO" id="GO:0000270">
    <property type="term" value="P:peptidoglycan metabolic process"/>
    <property type="evidence" value="ECO:0007669"/>
    <property type="project" value="TreeGrafter"/>
</dbReference>
<dbReference type="InterPro" id="IPR014729">
    <property type="entry name" value="Rossmann-like_a/b/a_fold"/>
</dbReference>
<dbReference type="Proteomes" id="UP000007271">
    <property type="component" value="Unassembled WGS sequence"/>
</dbReference>
<sequence length="313" mass="35454">MPMWWLLSLFGTGLLLAYWRRYFWLAGYLLTLVGGLVGWYLADELALLNWLLKLQMIMYGLVSVVLWGVGGWFWRFAHQLLRRRGESMAYRGLQLVAIILLVLPVITLGWQTKMIQLLWLSVGYFAIGLVAYVVGSLLLLSYPRQRQVQYLIVLGSGIRADGQLTATLRRRVQRAAKIYHGDKTQYLVVSGGQGSDEPISEAQAMASALLKLNVPHNAIILEAHATSTRENLQFSLAQLPATATVGMLTNDFHLLRAALYARRLRRPFSYYGATTPLTYLLRGALRDYLALLVMTRWAQLVGWLVLLGLEIWL</sequence>
<feature type="domain" description="DUF218" evidence="2">
    <location>
        <begin position="149"/>
        <end position="269"/>
    </location>
</feature>
<dbReference type="GO" id="GO:0005886">
    <property type="term" value="C:plasma membrane"/>
    <property type="evidence" value="ECO:0007669"/>
    <property type="project" value="TreeGrafter"/>
</dbReference>
<dbReference type="AlphaFoldDB" id="J3JC71"/>
<reference evidence="3 4" key="1">
    <citation type="submission" date="2012-05" db="EMBL/GenBank/DDBJ databases">
        <title>Complete Genome Sequence of Lactobacillus coryniformis CECT5711.</title>
        <authorList>
            <person name="Rodriguez J.M."/>
        </authorList>
    </citation>
    <scope>NUCLEOTIDE SEQUENCE [LARGE SCALE GENOMIC DNA]</scope>
    <source>
        <strain evidence="4">CECT5711</strain>
    </source>
</reference>
<dbReference type="InterPro" id="IPR003848">
    <property type="entry name" value="DUF218"/>
</dbReference>
<evidence type="ECO:0000256" key="1">
    <source>
        <dbReference type="SAM" id="Phobius"/>
    </source>
</evidence>
<keyword evidence="1" id="KW-0472">Membrane</keyword>
<feature type="transmembrane region" description="Helical" evidence="1">
    <location>
        <begin position="89"/>
        <end position="111"/>
    </location>
</feature>
<dbReference type="PANTHER" id="PTHR30336">
    <property type="entry name" value="INNER MEMBRANE PROTEIN, PROBABLE PERMEASE"/>
    <property type="match status" value="1"/>
</dbReference>
<proteinExistence type="predicted"/>
<dbReference type="PATRIC" id="fig|1185325.3.peg.705"/>
<accession>J3JC71</accession>
<evidence type="ECO:0000313" key="3">
    <source>
        <dbReference type="EMBL" id="EJN56354.1"/>
    </source>
</evidence>
<keyword evidence="1" id="KW-1133">Transmembrane helix</keyword>